<evidence type="ECO:0000256" key="5">
    <source>
        <dbReference type="ARBA" id="ARBA00023163"/>
    </source>
</evidence>
<comment type="caution">
    <text evidence="11">The sequence shown here is derived from an EMBL/GenBank/DDBJ whole genome shotgun (WGS) entry which is preliminary data.</text>
</comment>
<organism evidence="11 12">
    <name type="scientific">Coniophora puteana (strain RWD-64-598)</name>
    <name type="common">Brown rot fungus</name>
    <dbReference type="NCBI Taxonomy" id="741705"/>
    <lineage>
        <taxon>Eukaryota</taxon>
        <taxon>Fungi</taxon>
        <taxon>Dikarya</taxon>
        <taxon>Basidiomycota</taxon>
        <taxon>Agaricomycotina</taxon>
        <taxon>Agaricomycetes</taxon>
        <taxon>Agaricomycetidae</taxon>
        <taxon>Boletales</taxon>
        <taxon>Coniophorineae</taxon>
        <taxon>Coniophoraceae</taxon>
        <taxon>Coniophora</taxon>
    </lineage>
</organism>
<dbReference type="PROSITE" id="PS50048">
    <property type="entry name" value="ZN2_CY6_FUNGAL_2"/>
    <property type="match status" value="1"/>
</dbReference>
<dbReference type="OrthoDB" id="1405595at2759"/>
<dbReference type="AlphaFoldDB" id="A0A5M3MTT2"/>
<dbReference type="SMART" id="SM00066">
    <property type="entry name" value="GAL4"/>
    <property type="match status" value="1"/>
</dbReference>
<name>A0A5M3MTT2_CONPW</name>
<feature type="domain" description="C2H2-type" evidence="10">
    <location>
        <begin position="43"/>
        <end position="75"/>
    </location>
</feature>
<keyword evidence="5" id="KW-0804">Transcription</keyword>
<evidence type="ECO:0000256" key="4">
    <source>
        <dbReference type="ARBA" id="ARBA00023015"/>
    </source>
</evidence>
<evidence type="ECO:0008006" key="13">
    <source>
        <dbReference type="Google" id="ProtNLM"/>
    </source>
</evidence>
<keyword evidence="6" id="KW-0539">Nucleus</keyword>
<dbReference type="InterPro" id="IPR013087">
    <property type="entry name" value="Znf_C2H2_type"/>
</dbReference>
<keyword evidence="3" id="KW-0862">Zinc</keyword>
<dbReference type="RefSeq" id="XP_007766601.1">
    <property type="nucleotide sequence ID" value="XM_007768411.1"/>
</dbReference>
<dbReference type="Pfam" id="PF00172">
    <property type="entry name" value="Zn_clus"/>
    <property type="match status" value="1"/>
</dbReference>
<dbReference type="Gene3D" id="4.10.240.10">
    <property type="entry name" value="Zn(2)-C6 fungal-type DNA-binding domain"/>
    <property type="match status" value="1"/>
</dbReference>
<dbReference type="Proteomes" id="UP000053558">
    <property type="component" value="Unassembled WGS sequence"/>
</dbReference>
<evidence type="ECO:0000256" key="7">
    <source>
        <dbReference type="PROSITE-ProRule" id="PRU00042"/>
    </source>
</evidence>
<keyword evidence="12" id="KW-1185">Reference proteome</keyword>
<evidence type="ECO:0000256" key="8">
    <source>
        <dbReference type="SAM" id="MobiDB-lite"/>
    </source>
</evidence>
<feature type="compositionally biased region" description="Low complexity" evidence="8">
    <location>
        <begin position="114"/>
        <end position="127"/>
    </location>
</feature>
<dbReference type="CDD" id="cd00067">
    <property type="entry name" value="GAL4"/>
    <property type="match status" value="1"/>
</dbReference>
<reference evidence="12" key="1">
    <citation type="journal article" date="2012" name="Science">
        <title>The Paleozoic origin of enzymatic lignin decomposition reconstructed from 31 fungal genomes.</title>
        <authorList>
            <person name="Floudas D."/>
            <person name="Binder M."/>
            <person name="Riley R."/>
            <person name="Barry K."/>
            <person name="Blanchette R.A."/>
            <person name="Henrissat B."/>
            <person name="Martinez A.T."/>
            <person name="Otillar R."/>
            <person name="Spatafora J.W."/>
            <person name="Yadav J.S."/>
            <person name="Aerts A."/>
            <person name="Benoit I."/>
            <person name="Boyd A."/>
            <person name="Carlson A."/>
            <person name="Copeland A."/>
            <person name="Coutinho P.M."/>
            <person name="de Vries R.P."/>
            <person name="Ferreira P."/>
            <person name="Findley K."/>
            <person name="Foster B."/>
            <person name="Gaskell J."/>
            <person name="Glotzer D."/>
            <person name="Gorecki P."/>
            <person name="Heitman J."/>
            <person name="Hesse C."/>
            <person name="Hori C."/>
            <person name="Igarashi K."/>
            <person name="Jurgens J.A."/>
            <person name="Kallen N."/>
            <person name="Kersten P."/>
            <person name="Kohler A."/>
            <person name="Kuees U."/>
            <person name="Kumar T.K.A."/>
            <person name="Kuo A."/>
            <person name="LaButti K."/>
            <person name="Larrondo L.F."/>
            <person name="Lindquist E."/>
            <person name="Ling A."/>
            <person name="Lombard V."/>
            <person name="Lucas S."/>
            <person name="Lundell T."/>
            <person name="Martin R."/>
            <person name="McLaughlin D.J."/>
            <person name="Morgenstern I."/>
            <person name="Morin E."/>
            <person name="Murat C."/>
            <person name="Nagy L.G."/>
            <person name="Nolan M."/>
            <person name="Ohm R.A."/>
            <person name="Patyshakuliyeva A."/>
            <person name="Rokas A."/>
            <person name="Ruiz-Duenas F.J."/>
            <person name="Sabat G."/>
            <person name="Salamov A."/>
            <person name="Samejima M."/>
            <person name="Schmutz J."/>
            <person name="Slot J.C."/>
            <person name="St John F."/>
            <person name="Stenlid J."/>
            <person name="Sun H."/>
            <person name="Sun S."/>
            <person name="Syed K."/>
            <person name="Tsang A."/>
            <person name="Wiebenga A."/>
            <person name="Young D."/>
            <person name="Pisabarro A."/>
            <person name="Eastwood D.C."/>
            <person name="Martin F."/>
            <person name="Cullen D."/>
            <person name="Grigoriev I.V."/>
            <person name="Hibbett D.S."/>
        </authorList>
    </citation>
    <scope>NUCLEOTIDE SEQUENCE [LARGE SCALE GENOMIC DNA]</scope>
    <source>
        <strain evidence="12">RWD-64-598 SS2</strain>
    </source>
</reference>
<dbReference type="PROSITE" id="PS50157">
    <property type="entry name" value="ZINC_FINGER_C2H2_2"/>
    <property type="match status" value="2"/>
</dbReference>
<dbReference type="KEGG" id="cput:CONPUDRAFT_135949"/>
<dbReference type="SUPFAM" id="SSF57701">
    <property type="entry name" value="Zn2/Cys6 DNA-binding domain"/>
    <property type="match status" value="1"/>
</dbReference>
<keyword evidence="2 7" id="KW-0863">Zinc-finger</keyword>
<dbReference type="SMART" id="SM00355">
    <property type="entry name" value="ZnF_C2H2"/>
    <property type="match status" value="2"/>
</dbReference>
<evidence type="ECO:0000256" key="2">
    <source>
        <dbReference type="ARBA" id="ARBA00022771"/>
    </source>
</evidence>
<evidence type="ECO:0000256" key="1">
    <source>
        <dbReference type="ARBA" id="ARBA00022723"/>
    </source>
</evidence>
<evidence type="ECO:0000259" key="10">
    <source>
        <dbReference type="PROSITE" id="PS50157"/>
    </source>
</evidence>
<dbReference type="Gene3D" id="3.30.160.60">
    <property type="entry name" value="Classic Zinc Finger"/>
    <property type="match status" value="2"/>
</dbReference>
<proteinExistence type="predicted"/>
<dbReference type="SUPFAM" id="SSF57667">
    <property type="entry name" value="beta-beta-alpha zinc fingers"/>
    <property type="match status" value="1"/>
</dbReference>
<dbReference type="GO" id="GO:0008270">
    <property type="term" value="F:zinc ion binding"/>
    <property type="evidence" value="ECO:0007669"/>
    <property type="project" value="UniProtKB-KW"/>
</dbReference>
<accession>A0A5M3MTT2</accession>
<evidence type="ECO:0000259" key="9">
    <source>
        <dbReference type="PROSITE" id="PS50048"/>
    </source>
</evidence>
<dbReference type="FunFam" id="3.30.160.60:FF:000446">
    <property type="entry name" value="Zinc finger protein"/>
    <property type="match status" value="1"/>
</dbReference>
<dbReference type="GeneID" id="19200828"/>
<feature type="compositionally biased region" description="Low complexity" evidence="8">
    <location>
        <begin position="136"/>
        <end position="148"/>
    </location>
</feature>
<dbReference type="InterPro" id="IPR036236">
    <property type="entry name" value="Znf_C2H2_sf"/>
</dbReference>
<dbReference type="PROSITE" id="PS00028">
    <property type="entry name" value="ZINC_FINGER_C2H2_1"/>
    <property type="match status" value="1"/>
</dbReference>
<evidence type="ECO:0000256" key="3">
    <source>
        <dbReference type="ARBA" id="ARBA00022833"/>
    </source>
</evidence>
<evidence type="ECO:0000256" key="6">
    <source>
        <dbReference type="ARBA" id="ARBA00023242"/>
    </source>
</evidence>
<feature type="region of interest" description="Disordered" evidence="8">
    <location>
        <begin position="109"/>
        <end position="192"/>
    </location>
</feature>
<protein>
    <recommendedName>
        <fullName evidence="13">Zn(2)-C6 fungal-type domain-containing protein</fullName>
    </recommendedName>
</protein>
<dbReference type="PANTHER" id="PTHR47660:SF2">
    <property type="entry name" value="TRANSCRIPTION FACTOR WITH C2H2 AND ZN(2)-CYS(6) DNA BINDING DOMAIN (EUROFUNG)"/>
    <property type="match status" value="1"/>
</dbReference>
<dbReference type="InterPro" id="IPR001138">
    <property type="entry name" value="Zn2Cys6_DnaBD"/>
</dbReference>
<dbReference type="GO" id="GO:0000981">
    <property type="term" value="F:DNA-binding transcription factor activity, RNA polymerase II-specific"/>
    <property type="evidence" value="ECO:0007669"/>
    <property type="project" value="InterPro"/>
</dbReference>
<dbReference type="EMBL" id="JH711576">
    <property type="protein sequence ID" value="EIW82569.1"/>
    <property type="molecule type" value="Genomic_DNA"/>
</dbReference>
<dbReference type="InterPro" id="IPR036864">
    <property type="entry name" value="Zn2-C6_fun-type_DNA-bd_sf"/>
</dbReference>
<keyword evidence="4" id="KW-0805">Transcription regulation</keyword>
<keyword evidence="1" id="KW-0479">Metal-binding</keyword>
<feature type="domain" description="Zn(2)-C6 fungal-type" evidence="9">
    <location>
        <begin position="78"/>
        <end position="107"/>
    </location>
</feature>
<dbReference type="OMA" id="PKMINER"/>
<dbReference type="PANTHER" id="PTHR47660">
    <property type="entry name" value="TRANSCRIPTION FACTOR WITH C2H2 AND ZN(2)-CYS(6) DNA BINDING DOMAIN (EUROFUNG)-RELATED-RELATED"/>
    <property type="match status" value="1"/>
</dbReference>
<evidence type="ECO:0000313" key="11">
    <source>
        <dbReference type="EMBL" id="EIW82569.1"/>
    </source>
</evidence>
<sequence>MRSHKGNIPVLPQTKLCPHCPAKFTRTTHLNRHLRTHTGERLHRCDTCEAQFTRSDLLTRHKRSCGDPGHVSRTRRRSCQACAESKVKCDLQQPCGKCQDRGRECVFTMSGRTSRSPPSSSLSIPSPAGETDDASSSRSEPGSRSRVSPTAPDDTISLPDYHQPPSPYDWSAGVSAGPSHRTTDIHHVRTPQDPFSGAIPAQIHAQQLYSAEPLAIHRHSNPPPNDPYLYQHHSMYPDASYVQAPLTASTLPPEPRHYAPTSSDIRRHMSLPTLPHMPLHRNNDPFPPSEHYPGAEGGYGDVYAHQSPQDYSHMRHYSSDTSGIVPPPQQMYRHHTPSPLSASSSPDFAFGSYGSSLPPTEPMIQQGISNLRATQPNCPDCIMGIGRCVRGHLQG</sequence>
<feature type="domain" description="C2H2-type" evidence="10">
    <location>
        <begin position="15"/>
        <end position="42"/>
    </location>
</feature>
<dbReference type="PROSITE" id="PS00463">
    <property type="entry name" value="ZN2_CY6_FUNGAL_1"/>
    <property type="match status" value="1"/>
</dbReference>
<evidence type="ECO:0000313" key="12">
    <source>
        <dbReference type="Proteomes" id="UP000053558"/>
    </source>
</evidence>
<gene>
    <name evidence="11" type="ORF">CONPUDRAFT_135949</name>
</gene>